<feature type="chain" id="PRO_5045420348" description="Lipoprotein" evidence="2">
    <location>
        <begin position="34"/>
        <end position="236"/>
    </location>
</feature>
<protein>
    <recommendedName>
        <fullName evidence="5">Lipoprotein</fullName>
    </recommendedName>
</protein>
<feature type="signal peptide" evidence="2">
    <location>
        <begin position="1"/>
        <end position="33"/>
    </location>
</feature>
<gene>
    <name evidence="3" type="ORF">WDV06_33580</name>
</gene>
<keyword evidence="4" id="KW-1185">Reference proteome</keyword>
<dbReference type="Proteomes" id="UP001610631">
    <property type="component" value="Unassembled WGS sequence"/>
</dbReference>
<evidence type="ECO:0000313" key="4">
    <source>
        <dbReference type="Proteomes" id="UP001610631"/>
    </source>
</evidence>
<evidence type="ECO:0000256" key="2">
    <source>
        <dbReference type="SAM" id="SignalP"/>
    </source>
</evidence>
<feature type="compositionally biased region" description="Low complexity" evidence="1">
    <location>
        <begin position="161"/>
        <end position="185"/>
    </location>
</feature>
<name>A0ABW7PNK4_9ACTN</name>
<comment type="caution">
    <text evidence="3">The sequence shown here is derived from an EMBL/GenBank/DDBJ whole genome shotgun (WGS) entry which is preliminary data.</text>
</comment>
<feature type="compositionally biased region" description="Pro residues" evidence="1">
    <location>
        <begin position="148"/>
        <end position="160"/>
    </location>
</feature>
<keyword evidence="2" id="KW-0732">Signal</keyword>
<sequence length="236" mass="22922">MGAIRSSATALLSAGVTGLALSLGAFGVPAALAAEEAPATSFAFAVTPSTVAPGGTVTLSVSNCGAAYATASSGVFDTVTIERGRTVKVTVDRDARPGALYSVTFTCNGENGSADLTIAGGTTKPSTSSTTGPRRTPSPTATSGTGLRPPPPPATPPARTTPPVRTTPPARTAPVPRATATATARASTAPLGVRGGIGGSIAGADPAELAAGAGLFIAAAGGTAYALRRRRAARGH</sequence>
<feature type="compositionally biased region" description="Low complexity" evidence="1">
    <location>
        <begin position="119"/>
        <end position="146"/>
    </location>
</feature>
<dbReference type="EMBL" id="JBBDHD010000167">
    <property type="protein sequence ID" value="MFH7599994.1"/>
    <property type="molecule type" value="Genomic_DNA"/>
</dbReference>
<organism evidence="3 4">
    <name type="scientific">Streptomyces racemochromogenes</name>
    <dbReference type="NCBI Taxonomy" id="67353"/>
    <lineage>
        <taxon>Bacteria</taxon>
        <taxon>Bacillati</taxon>
        <taxon>Actinomycetota</taxon>
        <taxon>Actinomycetes</taxon>
        <taxon>Kitasatosporales</taxon>
        <taxon>Streptomycetaceae</taxon>
        <taxon>Streptomyces</taxon>
    </lineage>
</organism>
<accession>A0ABW7PNK4</accession>
<reference evidence="3 4" key="1">
    <citation type="submission" date="2024-03" db="EMBL/GenBank/DDBJ databases">
        <title>Whole genome sequencing of Streptomyces racemochromogenes, to identify antimicrobial biosynthetic gene clusters.</title>
        <authorList>
            <person name="Suryawanshi P."/>
            <person name="Krishnaraj P.U."/>
            <person name="Arun Y.P."/>
            <person name="Suryawanshi M.P."/>
            <person name="Rakshit O."/>
        </authorList>
    </citation>
    <scope>NUCLEOTIDE SEQUENCE [LARGE SCALE GENOMIC DNA]</scope>
    <source>
        <strain evidence="3 4">AUDT626</strain>
    </source>
</reference>
<feature type="region of interest" description="Disordered" evidence="1">
    <location>
        <begin position="112"/>
        <end position="185"/>
    </location>
</feature>
<proteinExistence type="predicted"/>
<evidence type="ECO:0000256" key="1">
    <source>
        <dbReference type="SAM" id="MobiDB-lite"/>
    </source>
</evidence>
<evidence type="ECO:0000313" key="3">
    <source>
        <dbReference type="EMBL" id="MFH7599994.1"/>
    </source>
</evidence>
<evidence type="ECO:0008006" key="5">
    <source>
        <dbReference type="Google" id="ProtNLM"/>
    </source>
</evidence>
<dbReference type="RefSeq" id="WP_395513608.1">
    <property type="nucleotide sequence ID" value="NZ_JBBDHD010000167.1"/>
</dbReference>